<evidence type="ECO:0000256" key="1">
    <source>
        <dbReference type="SAM" id="MobiDB-lite"/>
    </source>
</evidence>
<evidence type="ECO:0000313" key="2">
    <source>
        <dbReference type="EMBL" id="PHH76557.1"/>
    </source>
</evidence>
<feature type="region of interest" description="Disordered" evidence="1">
    <location>
        <begin position="1"/>
        <end position="68"/>
    </location>
</feature>
<dbReference type="EMBL" id="NJES01000158">
    <property type="protein sequence ID" value="PHH76557.1"/>
    <property type="molecule type" value="Genomic_DNA"/>
</dbReference>
<name>A0A2C5Z6B3_9HYPO</name>
<dbReference type="Proteomes" id="UP000226431">
    <property type="component" value="Unassembled WGS sequence"/>
</dbReference>
<sequence>MTGPDPFPAVKAVGIQVQQEEEQTREANTKEEEEERQASQNEVKDKVETESTVQDKAEKQPMTTWQRQTLSRLQAQVRAKSWAADHPDPGMRVAVSRAERRRLIKAEMRRLAMQAERRDRPRRRRVW</sequence>
<protein>
    <submittedName>
        <fullName evidence="2">Uncharacterized protein</fullName>
    </submittedName>
</protein>
<evidence type="ECO:0000313" key="3">
    <source>
        <dbReference type="Proteomes" id="UP000226431"/>
    </source>
</evidence>
<reference evidence="2 3" key="1">
    <citation type="submission" date="2017-06" db="EMBL/GenBank/DDBJ databases">
        <title>Ant-infecting Ophiocordyceps genomes reveal a high diversity of potential behavioral manipulation genes and a possible major role for enterotoxins.</title>
        <authorList>
            <person name="De Bekker C."/>
            <person name="Evans H.C."/>
            <person name="Brachmann A."/>
            <person name="Hughes D.P."/>
        </authorList>
    </citation>
    <scope>NUCLEOTIDE SEQUENCE [LARGE SCALE GENOMIC DNA]</scope>
    <source>
        <strain evidence="2 3">Map16</strain>
    </source>
</reference>
<accession>A0A2C5Z6B3</accession>
<dbReference type="AlphaFoldDB" id="A0A2C5Z6B3"/>
<keyword evidence="3" id="KW-1185">Reference proteome</keyword>
<proteinExistence type="predicted"/>
<organism evidence="2 3">
    <name type="scientific">Ophiocordyceps camponoti-rufipedis</name>
    <dbReference type="NCBI Taxonomy" id="2004952"/>
    <lineage>
        <taxon>Eukaryota</taxon>
        <taxon>Fungi</taxon>
        <taxon>Dikarya</taxon>
        <taxon>Ascomycota</taxon>
        <taxon>Pezizomycotina</taxon>
        <taxon>Sordariomycetes</taxon>
        <taxon>Hypocreomycetidae</taxon>
        <taxon>Hypocreales</taxon>
        <taxon>Ophiocordycipitaceae</taxon>
        <taxon>Ophiocordyceps</taxon>
    </lineage>
</organism>
<feature type="compositionally biased region" description="Basic and acidic residues" evidence="1">
    <location>
        <begin position="42"/>
        <end position="59"/>
    </location>
</feature>
<comment type="caution">
    <text evidence="2">The sequence shown here is derived from an EMBL/GenBank/DDBJ whole genome shotgun (WGS) entry which is preliminary data.</text>
</comment>
<dbReference type="OrthoDB" id="4927160at2759"/>
<gene>
    <name evidence="2" type="ORF">CDD80_1418</name>
</gene>